<protein>
    <submittedName>
        <fullName evidence="2">Uncharacterized protein</fullName>
    </submittedName>
</protein>
<proteinExistence type="predicted"/>
<feature type="region of interest" description="Disordered" evidence="1">
    <location>
        <begin position="1"/>
        <end position="21"/>
    </location>
</feature>
<sequence length="107" mass="11695">MAEGVAEEPAPKGRMGQKMVRRRGVCEWRRARFRPVEARAAARKVTTHPTLPEFSLTGLFFNDRAESQPRRRSTAATIAKARINLPLSDNSSDSGINARSSALSGSA</sequence>
<organism evidence="2 3">
    <name type="scientific">Variovorax defluvii</name>
    <dbReference type="NCBI Taxonomy" id="913761"/>
    <lineage>
        <taxon>Bacteria</taxon>
        <taxon>Pseudomonadati</taxon>
        <taxon>Pseudomonadota</taxon>
        <taxon>Betaproteobacteria</taxon>
        <taxon>Burkholderiales</taxon>
        <taxon>Comamonadaceae</taxon>
        <taxon>Variovorax</taxon>
    </lineage>
</organism>
<name>A0ABP8HJN9_9BURK</name>
<accession>A0ABP8HJN9</accession>
<comment type="caution">
    <text evidence="2">The sequence shown here is derived from an EMBL/GenBank/DDBJ whole genome shotgun (WGS) entry which is preliminary data.</text>
</comment>
<evidence type="ECO:0000313" key="3">
    <source>
        <dbReference type="Proteomes" id="UP001500975"/>
    </source>
</evidence>
<gene>
    <name evidence="2" type="ORF">GCM10023165_20110</name>
</gene>
<evidence type="ECO:0000313" key="2">
    <source>
        <dbReference type="EMBL" id="GAA4340258.1"/>
    </source>
</evidence>
<evidence type="ECO:0000256" key="1">
    <source>
        <dbReference type="SAM" id="MobiDB-lite"/>
    </source>
</evidence>
<dbReference type="EMBL" id="BAABGJ010000016">
    <property type="protein sequence ID" value="GAA4340258.1"/>
    <property type="molecule type" value="Genomic_DNA"/>
</dbReference>
<dbReference type="Proteomes" id="UP001500975">
    <property type="component" value="Unassembled WGS sequence"/>
</dbReference>
<feature type="region of interest" description="Disordered" evidence="1">
    <location>
        <begin position="86"/>
        <end position="107"/>
    </location>
</feature>
<keyword evidence="3" id="KW-1185">Reference proteome</keyword>
<reference evidence="3" key="1">
    <citation type="journal article" date="2019" name="Int. J. Syst. Evol. Microbiol.">
        <title>The Global Catalogue of Microorganisms (GCM) 10K type strain sequencing project: providing services to taxonomists for standard genome sequencing and annotation.</title>
        <authorList>
            <consortium name="The Broad Institute Genomics Platform"/>
            <consortium name="The Broad Institute Genome Sequencing Center for Infectious Disease"/>
            <person name="Wu L."/>
            <person name="Ma J."/>
        </authorList>
    </citation>
    <scope>NUCLEOTIDE SEQUENCE [LARGE SCALE GENOMIC DNA]</scope>
    <source>
        <strain evidence="3">JCM 17804</strain>
    </source>
</reference>
<feature type="compositionally biased region" description="Polar residues" evidence="1">
    <location>
        <begin position="87"/>
        <end position="107"/>
    </location>
</feature>